<feature type="signal peptide" evidence="7">
    <location>
        <begin position="1"/>
        <end position="23"/>
    </location>
</feature>
<evidence type="ECO:0000313" key="10">
    <source>
        <dbReference type="EMBL" id="MBK1712235.1"/>
    </source>
</evidence>
<sequence>MKTTTLRLALAAAAVFACAGAFAQEAAIRKALAERLPTMPKIDEVRPAPIAGLYEVRYGGTEILYADAKGEFIVQGSLIDTKTLTNLTEARQDQLSAIDFAKLPFKDAITLRQGSGARKLAVFVDPNCGYCKRFERDLAGLKDVTIHAFLMPILGPDSNTKSRDIWCAKDVAKTWRAWMLDGVVPPKTMGACDAGALARNVALGQRHRINGTPAVVFEDGTRKPGAIPIDQVEKLLAAAAKKG</sequence>
<dbReference type="EMBL" id="NRRU01000014">
    <property type="protein sequence ID" value="MBK1712235.1"/>
    <property type="molecule type" value="Genomic_DNA"/>
</dbReference>
<keyword evidence="5" id="KW-1015">Disulfide bond</keyword>
<dbReference type="PROSITE" id="PS51257">
    <property type="entry name" value="PROKAR_LIPOPROTEIN"/>
    <property type="match status" value="1"/>
</dbReference>
<evidence type="ECO:0000256" key="6">
    <source>
        <dbReference type="ARBA" id="ARBA00023284"/>
    </source>
</evidence>
<dbReference type="InterPro" id="IPR033954">
    <property type="entry name" value="DiS-bond_Isoase_DsbC/G"/>
</dbReference>
<evidence type="ECO:0000256" key="5">
    <source>
        <dbReference type="ARBA" id="ARBA00023157"/>
    </source>
</evidence>
<reference evidence="10" key="2">
    <citation type="journal article" date="2020" name="Microorganisms">
        <title>Osmotic Adaptation and Compatible Solute Biosynthesis of Phototrophic Bacteria as Revealed from Genome Analyses.</title>
        <authorList>
            <person name="Imhoff J.F."/>
            <person name="Rahn T."/>
            <person name="Kunzel S."/>
            <person name="Keller A."/>
            <person name="Neulinger S.C."/>
        </authorList>
    </citation>
    <scope>NUCLEOTIDE SEQUENCE</scope>
    <source>
        <strain evidence="10">IM 151</strain>
    </source>
</reference>
<dbReference type="InterPro" id="IPR012336">
    <property type="entry name" value="Thioredoxin-like_fold"/>
</dbReference>
<dbReference type="GO" id="GO:0016853">
    <property type="term" value="F:isomerase activity"/>
    <property type="evidence" value="ECO:0007669"/>
    <property type="project" value="UniProtKB-KW"/>
</dbReference>
<dbReference type="Gene3D" id="3.10.450.70">
    <property type="entry name" value="Disulphide bond isomerase, DsbC/G, N-terminal"/>
    <property type="match status" value="1"/>
</dbReference>
<feature type="domain" description="Thioredoxin-like fold" evidence="9">
    <location>
        <begin position="113"/>
        <end position="236"/>
    </location>
</feature>
<comment type="caution">
    <text evidence="10">The sequence shown here is derived from an EMBL/GenBank/DDBJ whole genome shotgun (WGS) entry which is preliminary data.</text>
</comment>
<evidence type="ECO:0000259" key="9">
    <source>
        <dbReference type="Pfam" id="PF13098"/>
    </source>
</evidence>
<accession>A0ABS1DST0</accession>
<feature type="chain" id="PRO_5045009601" description="Thiol:disulfide interchange protein" evidence="7">
    <location>
        <begin position="24"/>
        <end position="243"/>
    </location>
</feature>
<protein>
    <recommendedName>
        <fullName evidence="7">Thiol:disulfide interchange protein</fullName>
    </recommendedName>
</protein>
<dbReference type="CDD" id="cd03020">
    <property type="entry name" value="DsbA_DsbC_DsbG"/>
    <property type="match status" value="1"/>
</dbReference>
<keyword evidence="10" id="KW-0413">Isomerase</keyword>
<comment type="subcellular location">
    <subcellularLocation>
        <location evidence="1 7">Periplasm</location>
    </subcellularLocation>
</comment>
<dbReference type="RefSeq" id="WP_200229795.1">
    <property type="nucleotide sequence ID" value="NZ_NRRT01000038.1"/>
</dbReference>
<name>A0ABS1DST0_RUBGE</name>
<dbReference type="PANTHER" id="PTHR35272">
    <property type="entry name" value="THIOL:DISULFIDE INTERCHANGE PROTEIN DSBC-RELATED"/>
    <property type="match status" value="1"/>
</dbReference>
<dbReference type="InterPro" id="IPR018950">
    <property type="entry name" value="DiS-bond_isomerase_DsbC/G_N"/>
</dbReference>
<dbReference type="Proteomes" id="UP001041814">
    <property type="component" value="Unassembled WGS sequence"/>
</dbReference>
<dbReference type="InterPro" id="IPR009094">
    <property type="entry name" value="DiS-bond_isomerase_DsbC/G_N_sf"/>
</dbReference>
<evidence type="ECO:0000256" key="2">
    <source>
        <dbReference type="ARBA" id="ARBA00009813"/>
    </source>
</evidence>
<dbReference type="PANTHER" id="PTHR35272:SF3">
    <property type="entry name" value="THIOL:DISULFIDE INTERCHANGE PROTEIN DSBC"/>
    <property type="match status" value="1"/>
</dbReference>
<evidence type="ECO:0000256" key="7">
    <source>
        <dbReference type="RuleBase" id="RU364038"/>
    </source>
</evidence>
<keyword evidence="3 7" id="KW-0732">Signal</keyword>
<dbReference type="Gene3D" id="3.40.30.10">
    <property type="entry name" value="Glutaredoxin"/>
    <property type="match status" value="1"/>
</dbReference>
<dbReference type="SUPFAM" id="SSF54423">
    <property type="entry name" value="DsbC/DsbG N-terminal domain-like"/>
    <property type="match status" value="1"/>
</dbReference>
<dbReference type="Pfam" id="PF13098">
    <property type="entry name" value="Thioredoxin_2"/>
    <property type="match status" value="1"/>
</dbReference>
<gene>
    <name evidence="10" type="ORF">CKO43_05520</name>
</gene>
<proteinExistence type="inferred from homology"/>
<keyword evidence="11" id="KW-1185">Reference proteome</keyword>
<dbReference type="SUPFAM" id="SSF52833">
    <property type="entry name" value="Thioredoxin-like"/>
    <property type="match status" value="1"/>
</dbReference>
<feature type="domain" description="Disulphide bond isomerase DsbC/G N-terminal" evidence="8">
    <location>
        <begin position="21"/>
        <end position="89"/>
    </location>
</feature>
<reference evidence="10" key="1">
    <citation type="submission" date="2017-08" db="EMBL/GenBank/DDBJ databases">
        <authorList>
            <person name="Imhoff J.F."/>
            <person name="Rahn T."/>
            <person name="Kuenzel S."/>
            <person name="Neulinger S.C."/>
        </authorList>
    </citation>
    <scope>NUCLEOTIDE SEQUENCE</scope>
    <source>
        <strain evidence="10">IM 151</strain>
    </source>
</reference>
<keyword evidence="6 7" id="KW-0676">Redox-active center</keyword>
<dbReference type="InterPro" id="IPR051470">
    <property type="entry name" value="Thiol:disulfide_interchange"/>
</dbReference>
<evidence type="ECO:0000256" key="1">
    <source>
        <dbReference type="ARBA" id="ARBA00004418"/>
    </source>
</evidence>
<dbReference type="Pfam" id="PF10411">
    <property type="entry name" value="DsbC_N"/>
    <property type="match status" value="1"/>
</dbReference>
<evidence type="ECO:0000256" key="4">
    <source>
        <dbReference type="ARBA" id="ARBA00022764"/>
    </source>
</evidence>
<evidence type="ECO:0000313" key="11">
    <source>
        <dbReference type="Proteomes" id="UP001041814"/>
    </source>
</evidence>
<dbReference type="InterPro" id="IPR036249">
    <property type="entry name" value="Thioredoxin-like_sf"/>
</dbReference>
<evidence type="ECO:0000259" key="8">
    <source>
        <dbReference type="Pfam" id="PF10411"/>
    </source>
</evidence>
<comment type="similarity">
    <text evidence="2 7">Belongs to the thioredoxin family. DsbC subfamily.</text>
</comment>
<keyword evidence="4 7" id="KW-0574">Periplasm</keyword>
<comment type="function">
    <text evidence="7">Required for disulfide bond formation in some periplasmic proteins. Acts by transferring its disulfide bond to other proteins and is reduced in the process.</text>
</comment>
<evidence type="ECO:0000256" key="3">
    <source>
        <dbReference type="ARBA" id="ARBA00022729"/>
    </source>
</evidence>
<organism evidence="10 11">
    <name type="scientific">Rubrivivax gelatinosus</name>
    <name type="common">Rhodocyclus gelatinosus</name>
    <name type="synonym">Rhodopseudomonas gelatinosa</name>
    <dbReference type="NCBI Taxonomy" id="28068"/>
    <lineage>
        <taxon>Bacteria</taxon>
        <taxon>Pseudomonadati</taxon>
        <taxon>Pseudomonadota</taxon>
        <taxon>Betaproteobacteria</taxon>
        <taxon>Burkholderiales</taxon>
        <taxon>Sphaerotilaceae</taxon>
        <taxon>Rubrivivax</taxon>
    </lineage>
</organism>